<dbReference type="Gene3D" id="3.40.50.720">
    <property type="entry name" value="NAD(P)-binding Rossmann-like Domain"/>
    <property type="match status" value="1"/>
</dbReference>
<keyword evidence="3" id="KW-0285">Flavoprotein</keyword>
<sequence>MTKAHIVVVGAGVIGLTAALQLSQDYDVTVLATHLPGDWAVDFVSPRAGAHFRPTPVNSEQDAFENTLMRESFDKFKQLSDADKSSGVSFVPAEEYFDSELSGKDRDMFAAWPGFRLFETSELPGGTVKAGLTYSAWVLNSPVYLKWLQAKAGENGAIFARETLSAIPEAVSVASQHRKDLPCPDVVVNASGSGFGDAACFPSRGQFILISNEYDKTISHHCGDGNATVVIPRPLGGGTVIGGTKEHNNWSPYNSDAAIHEILQRVAAICPDLLQPAPGVPDSKPELHVQEAYIGRRPMRKGGLRLEREIVELTETTDDGLGSKKRDLCVVHCYGAGPSGYKISWGAAARVFDLVQNR</sequence>
<dbReference type="GO" id="GO:0003884">
    <property type="term" value="F:D-amino-acid oxidase activity"/>
    <property type="evidence" value="ECO:0007669"/>
    <property type="project" value="InterPro"/>
</dbReference>
<name>A0AAJ0CG23_9HYPO</name>
<dbReference type="PIRSF" id="PIRSF000189">
    <property type="entry name" value="D-aa_oxidase"/>
    <property type="match status" value="1"/>
</dbReference>
<dbReference type="AlphaFoldDB" id="A0AAJ0CG23"/>
<comment type="cofactor">
    <cofactor evidence="1">
        <name>FAD</name>
        <dbReference type="ChEBI" id="CHEBI:57692"/>
    </cofactor>
</comment>
<keyword evidence="4" id="KW-0274">FAD</keyword>
<evidence type="ECO:0000259" key="7">
    <source>
        <dbReference type="Pfam" id="PF01266"/>
    </source>
</evidence>
<gene>
    <name evidence="8" type="ORF">QQS21_011328</name>
</gene>
<protein>
    <recommendedName>
        <fullName evidence="7">FAD dependent oxidoreductase domain-containing protein</fullName>
    </recommendedName>
</protein>
<evidence type="ECO:0000256" key="5">
    <source>
        <dbReference type="ARBA" id="ARBA00023002"/>
    </source>
</evidence>
<dbReference type="GO" id="GO:0071949">
    <property type="term" value="F:FAD binding"/>
    <property type="evidence" value="ECO:0007669"/>
    <property type="project" value="InterPro"/>
</dbReference>
<accession>A0AAJ0CG23</accession>
<evidence type="ECO:0000313" key="9">
    <source>
        <dbReference type="Proteomes" id="UP001251528"/>
    </source>
</evidence>
<feature type="signal peptide" evidence="6">
    <location>
        <begin position="1"/>
        <end position="19"/>
    </location>
</feature>
<evidence type="ECO:0000256" key="4">
    <source>
        <dbReference type="ARBA" id="ARBA00022827"/>
    </source>
</evidence>
<dbReference type="Gene3D" id="3.30.9.10">
    <property type="entry name" value="D-Amino Acid Oxidase, subunit A, domain 2"/>
    <property type="match status" value="1"/>
</dbReference>
<feature type="domain" description="FAD dependent oxidoreductase" evidence="7">
    <location>
        <begin position="6"/>
        <end position="352"/>
    </location>
</feature>
<evidence type="ECO:0000256" key="2">
    <source>
        <dbReference type="ARBA" id="ARBA00006730"/>
    </source>
</evidence>
<reference evidence="8" key="1">
    <citation type="submission" date="2023-06" db="EMBL/GenBank/DDBJ databases">
        <title>Conoideocrella luteorostrata (Hypocreales: Clavicipitaceae), a potential biocontrol fungus for elongate hemlock scale in United States Christmas tree production areas.</title>
        <authorList>
            <person name="Barrett H."/>
            <person name="Lovett B."/>
            <person name="Macias A.M."/>
            <person name="Stajich J.E."/>
            <person name="Kasson M.T."/>
        </authorList>
    </citation>
    <scope>NUCLEOTIDE SEQUENCE</scope>
    <source>
        <strain evidence="8">ARSEF 14590</strain>
    </source>
</reference>
<evidence type="ECO:0000256" key="6">
    <source>
        <dbReference type="SAM" id="SignalP"/>
    </source>
</evidence>
<comment type="similarity">
    <text evidence="2">Belongs to the DAMOX/DASOX family.</text>
</comment>
<evidence type="ECO:0000256" key="3">
    <source>
        <dbReference type="ARBA" id="ARBA00022630"/>
    </source>
</evidence>
<evidence type="ECO:0000256" key="1">
    <source>
        <dbReference type="ARBA" id="ARBA00001974"/>
    </source>
</evidence>
<dbReference type="Proteomes" id="UP001251528">
    <property type="component" value="Unassembled WGS sequence"/>
</dbReference>
<dbReference type="PANTHER" id="PTHR11530">
    <property type="entry name" value="D-AMINO ACID OXIDASE"/>
    <property type="match status" value="1"/>
</dbReference>
<dbReference type="SUPFAM" id="SSF51971">
    <property type="entry name" value="Nucleotide-binding domain"/>
    <property type="match status" value="1"/>
</dbReference>
<dbReference type="InterPro" id="IPR023209">
    <property type="entry name" value="DAO"/>
</dbReference>
<organism evidence="8 9">
    <name type="scientific">Conoideocrella luteorostrata</name>
    <dbReference type="NCBI Taxonomy" id="1105319"/>
    <lineage>
        <taxon>Eukaryota</taxon>
        <taxon>Fungi</taxon>
        <taxon>Dikarya</taxon>
        <taxon>Ascomycota</taxon>
        <taxon>Pezizomycotina</taxon>
        <taxon>Sordariomycetes</taxon>
        <taxon>Hypocreomycetidae</taxon>
        <taxon>Hypocreales</taxon>
        <taxon>Clavicipitaceae</taxon>
        <taxon>Conoideocrella</taxon>
    </lineage>
</organism>
<keyword evidence="6" id="KW-0732">Signal</keyword>
<dbReference type="InterPro" id="IPR006076">
    <property type="entry name" value="FAD-dep_OxRdtase"/>
</dbReference>
<dbReference type="GO" id="GO:0019478">
    <property type="term" value="P:D-amino acid catabolic process"/>
    <property type="evidence" value="ECO:0007669"/>
    <property type="project" value="TreeGrafter"/>
</dbReference>
<dbReference type="Pfam" id="PF01266">
    <property type="entry name" value="DAO"/>
    <property type="match status" value="1"/>
</dbReference>
<keyword evidence="5" id="KW-0560">Oxidoreductase</keyword>
<dbReference type="PANTHER" id="PTHR11530:SF26">
    <property type="entry name" value="FAD DEPENDENT OXIDOREDUCTASE SUPERFAMILY (AFU_ORTHOLOGUE AFUA_5G13940)"/>
    <property type="match status" value="1"/>
</dbReference>
<keyword evidence="9" id="KW-1185">Reference proteome</keyword>
<feature type="chain" id="PRO_5042591087" description="FAD dependent oxidoreductase domain-containing protein" evidence="6">
    <location>
        <begin position="20"/>
        <end position="358"/>
    </location>
</feature>
<dbReference type="SUPFAM" id="SSF54373">
    <property type="entry name" value="FAD-linked reductases, C-terminal domain"/>
    <property type="match status" value="1"/>
</dbReference>
<dbReference type="EMBL" id="JASWJB010000375">
    <property type="protein sequence ID" value="KAK2590992.1"/>
    <property type="molecule type" value="Genomic_DNA"/>
</dbReference>
<evidence type="ECO:0000313" key="8">
    <source>
        <dbReference type="EMBL" id="KAK2590992.1"/>
    </source>
</evidence>
<proteinExistence type="inferred from homology"/>
<comment type="caution">
    <text evidence="8">The sequence shown here is derived from an EMBL/GenBank/DDBJ whole genome shotgun (WGS) entry which is preliminary data.</text>
</comment>
<dbReference type="GO" id="GO:0005737">
    <property type="term" value="C:cytoplasm"/>
    <property type="evidence" value="ECO:0007669"/>
    <property type="project" value="TreeGrafter"/>
</dbReference>